<evidence type="ECO:0000313" key="2">
    <source>
        <dbReference type="Proteomes" id="UP001500298"/>
    </source>
</evidence>
<protein>
    <submittedName>
        <fullName evidence="1">Uncharacterized protein</fullName>
    </submittedName>
</protein>
<evidence type="ECO:0000313" key="1">
    <source>
        <dbReference type="EMBL" id="GAA4827084.1"/>
    </source>
</evidence>
<keyword evidence="2" id="KW-1185">Reference proteome</keyword>
<dbReference type="RefSeq" id="WP_345369694.1">
    <property type="nucleotide sequence ID" value="NZ_BAABJX010000017.1"/>
</dbReference>
<sequence>MILVLANGGMAANCPGKIGDLVLLSAVLQQLQQYYPVTLGCNVEMKDRLQKASDFQVMELSENISFMLQEVALNAEYIFILKPFGDLEGTHWKSALQHIGIVEGRIQYIGNLQAYDFQAPHLSQQLWQAFSTVIALPTIMDFCPKIPVKKKERKGAFVGILPVAGGKDKELPISLLQRVVDKKESPIRIFGTLYGEDPQRLQGIRKAIQREQVSVEALEPEAIAAELFSAQKIYAVDGGLLWLVVAMLNFLFQENSAAYPEIHVIVGRKPDGSYNPVSNVWAPLVLNPSKLHIHNAEQVYALDQLQLI</sequence>
<name>A0ABP9D9D1_9BACT</name>
<dbReference type="Proteomes" id="UP001500298">
    <property type="component" value="Unassembled WGS sequence"/>
</dbReference>
<reference evidence="2" key="1">
    <citation type="journal article" date="2019" name="Int. J. Syst. Evol. Microbiol.">
        <title>The Global Catalogue of Microorganisms (GCM) 10K type strain sequencing project: providing services to taxonomists for standard genome sequencing and annotation.</title>
        <authorList>
            <consortium name="The Broad Institute Genomics Platform"/>
            <consortium name="The Broad Institute Genome Sequencing Center for Infectious Disease"/>
            <person name="Wu L."/>
            <person name="Ma J."/>
        </authorList>
    </citation>
    <scope>NUCLEOTIDE SEQUENCE [LARGE SCALE GENOMIC DNA]</scope>
    <source>
        <strain evidence="2">JCM 18326</strain>
    </source>
</reference>
<dbReference type="SUPFAM" id="SSF53756">
    <property type="entry name" value="UDP-Glycosyltransferase/glycogen phosphorylase"/>
    <property type="match status" value="1"/>
</dbReference>
<comment type="caution">
    <text evidence="1">The sequence shown here is derived from an EMBL/GenBank/DDBJ whole genome shotgun (WGS) entry which is preliminary data.</text>
</comment>
<organism evidence="1 2">
    <name type="scientific">Algivirga pacifica</name>
    <dbReference type="NCBI Taxonomy" id="1162670"/>
    <lineage>
        <taxon>Bacteria</taxon>
        <taxon>Pseudomonadati</taxon>
        <taxon>Bacteroidota</taxon>
        <taxon>Cytophagia</taxon>
        <taxon>Cytophagales</taxon>
        <taxon>Flammeovirgaceae</taxon>
        <taxon>Algivirga</taxon>
    </lineage>
</organism>
<accession>A0ABP9D9D1</accession>
<dbReference type="EMBL" id="BAABJX010000017">
    <property type="protein sequence ID" value="GAA4827084.1"/>
    <property type="molecule type" value="Genomic_DNA"/>
</dbReference>
<proteinExistence type="predicted"/>
<gene>
    <name evidence="1" type="ORF">GCM10023331_09840</name>
</gene>